<name>A0ABQ8W0Y3_PENCH</name>
<gene>
    <name evidence="3" type="ORF">N7505_012218</name>
</gene>
<evidence type="ECO:0000313" key="4">
    <source>
        <dbReference type="Proteomes" id="UP001220256"/>
    </source>
</evidence>
<evidence type="ECO:0000313" key="3">
    <source>
        <dbReference type="EMBL" id="KAJ5253555.1"/>
    </source>
</evidence>
<dbReference type="Proteomes" id="UP001220256">
    <property type="component" value="Unassembled WGS sequence"/>
</dbReference>
<dbReference type="Pfam" id="PF08240">
    <property type="entry name" value="ADH_N"/>
    <property type="match status" value="1"/>
</dbReference>
<dbReference type="InterPro" id="IPR013154">
    <property type="entry name" value="ADH-like_N"/>
</dbReference>
<sequence>MESGFIERNDVLRVPRLVEDVGARENLQSGSRTRGSKATPSLQRLDKVGCSGLVDTPGLLDSLHFAPDERTARHLENGKVEVEVKAAGINFKDVMMAMGQIQANDLGCECSGIVSAVAGDVVIDPHGLRVGDRAMRLSSGSFCTRLRLDARLATRIPDFMSFETATALPLMKQYRAPTQRRDHLDPRRHRWVGSGLRRNEPAACRGHLCHRGQREEKSFIMDRFGMAEERILYPAI</sequence>
<organism evidence="3 4">
    <name type="scientific">Penicillium chrysogenum</name>
    <name type="common">Penicillium notatum</name>
    <dbReference type="NCBI Taxonomy" id="5076"/>
    <lineage>
        <taxon>Eukaryota</taxon>
        <taxon>Fungi</taxon>
        <taxon>Dikarya</taxon>
        <taxon>Ascomycota</taxon>
        <taxon>Pezizomycotina</taxon>
        <taxon>Eurotiomycetes</taxon>
        <taxon>Eurotiomycetidae</taxon>
        <taxon>Eurotiales</taxon>
        <taxon>Aspergillaceae</taxon>
        <taxon>Penicillium</taxon>
        <taxon>Penicillium chrysogenum species complex</taxon>
    </lineage>
</organism>
<dbReference type="SMART" id="SM00829">
    <property type="entry name" value="PKS_ER"/>
    <property type="match status" value="1"/>
</dbReference>
<feature type="domain" description="Enoyl reductase (ER)" evidence="2">
    <location>
        <begin position="58"/>
        <end position="236"/>
    </location>
</feature>
<dbReference type="EMBL" id="JAPVEB010000012">
    <property type="protein sequence ID" value="KAJ5253555.1"/>
    <property type="molecule type" value="Genomic_DNA"/>
</dbReference>
<reference evidence="3 4" key="1">
    <citation type="journal article" date="2023" name="IMA Fungus">
        <title>Comparative genomic study of the Penicillium genus elucidates a diverse pangenome and 15 lateral gene transfer events.</title>
        <authorList>
            <person name="Petersen C."/>
            <person name="Sorensen T."/>
            <person name="Nielsen M.R."/>
            <person name="Sondergaard T.E."/>
            <person name="Sorensen J.L."/>
            <person name="Fitzpatrick D.A."/>
            <person name="Frisvad J.C."/>
            <person name="Nielsen K.L."/>
        </authorList>
    </citation>
    <scope>NUCLEOTIDE SEQUENCE [LARGE SCALE GENOMIC DNA]</scope>
    <source>
        <strain evidence="3 4">IBT 3361</strain>
    </source>
</reference>
<dbReference type="InterPro" id="IPR050444">
    <property type="entry name" value="Polyketide_Synthase"/>
</dbReference>
<keyword evidence="1" id="KW-0808">Transferase</keyword>
<evidence type="ECO:0000259" key="2">
    <source>
        <dbReference type="SMART" id="SM00829"/>
    </source>
</evidence>
<dbReference type="InterPro" id="IPR020843">
    <property type="entry name" value="ER"/>
</dbReference>
<dbReference type="InterPro" id="IPR011032">
    <property type="entry name" value="GroES-like_sf"/>
</dbReference>
<dbReference type="PANTHER" id="PTHR45681">
    <property type="entry name" value="POLYKETIDE SYNTHASE 44-RELATED"/>
    <property type="match status" value="1"/>
</dbReference>
<dbReference type="SUPFAM" id="SSF50129">
    <property type="entry name" value="GroES-like"/>
    <property type="match status" value="1"/>
</dbReference>
<protein>
    <recommendedName>
        <fullName evidence="2">Enoyl reductase (ER) domain-containing protein</fullName>
    </recommendedName>
</protein>
<accession>A0ABQ8W0Y3</accession>
<comment type="caution">
    <text evidence="3">The sequence shown here is derived from an EMBL/GenBank/DDBJ whole genome shotgun (WGS) entry which is preliminary data.</text>
</comment>
<keyword evidence="4" id="KW-1185">Reference proteome</keyword>
<evidence type="ECO:0000256" key="1">
    <source>
        <dbReference type="ARBA" id="ARBA00022679"/>
    </source>
</evidence>
<dbReference type="PANTHER" id="PTHR45681:SF6">
    <property type="entry name" value="POLYKETIDE SYNTHASE 37"/>
    <property type="match status" value="1"/>
</dbReference>
<proteinExistence type="predicted"/>
<dbReference type="Gene3D" id="3.90.180.10">
    <property type="entry name" value="Medium-chain alcohol dehydrogenases, catalytic domain"/>
    <property type="match status" value="1"/>
</dbReference>